<organism evidence="2 3">
    <name type="scientific">Caerostris darwini</name>
    <dbReference type="NCBI Taxonomy" id="1538125"/>
    <lineage>
        <taxon>Eukaryota</taxon>
        <taxon>Metazoa</taxon>
        <taxon>Ecdysozoa</taxon>
        <taxon>Arthropoda</taxon>
        <taxon>Chelicerata</taxon>
        <taxon>Arachnida</taxon>
        <taxon>Araneae</taxon>
        <taxon>Araneomorphae</taxon>
        <taxon>Entelegynae</taxon>
        <taxon>Araneoidea</taxon>
        <taxon>Araneidae</taxon>
        <taxon>Caerostris</taxon>
    </lineage>
</organism>
<keyword evidence="1" id="KW-0812">Transmembrane</keyword>
<comment type="caution">
    <text evidence="2">The sequence shown here is derived from an EMBL/GenBank/DDBJ whole genome shotgun (WGS) entry which is preliminary data.</text>
</comment>
<proteinExistence type="predicted"/>
<dbReference type="Proteomes" id="UP001054837">
    <property type="component" value="Unassembled WGS sequence"/>
</dbReference>
<feature type="transmembrane region" description="Helical" evidence="1">
    <location>
        <begin position="18"/>
        <end position="35"/>
    </location>
</feature>
<dbReference type="AlphaFoldDB" id="A0AAV4TJG9"/>
<protein>
    <submittedName>
        <fullName evidence="2">Uncharacterized protein</fullName>
    </submittedName>
</protein>
<dbReference type="EMBL" id="BPLQ01009734">
    <property type="protein sequence ID" value="GIY46264.1"/>
    <property type="molecule type" value="Genomic_DNA"/>
</dbReference>
<accession>A0AAV4TJG9</accession>
<keyword evidence="1" id="KW-0472">Membrane</keyword>
<keyword evidence="1" id="KW-1133">Transmembrane helix</keyword>
<sequence length="86" mass="9794">MAEALGALNVNPTHPTEFVYVSIYIKCFGLFRIVGDGMAGMMRKLSTTWRLKLRPLGAWLLPWRSPNDRLSEMRKKNPPRLFICGG</sequence>
<keyword evidence="3" id="KW-1185">Reference proteome</keyword>
<evidence type="ECO:0000313" key="2">
    <source>
        <dbReference type="EMBL" id="GIY46264.1"/>
    </source>
</evidence>
<name>A0AAV4TJG9_9ARAC</name>
<reference evidence="2 3" key="1">
    <citation type="submission" date="2021-06" db="EMBL/GenBank/DDBJ databases">
        <title>Caerostris darwini draft genome.</title>
        <authorList>
            <person name="Kono N."/>
            <person name="Arakawa K."/>
        </authorList>
    </citation>
    <scope>NUCLEOTIDE SEQUENCE [LARGE SCALE GENOMIC DNA]</scope>
</reference>
<gene>
    <name evidence="2" type="ORF">CDAR_19701</name>
</gene>
<evidence type="ECO:0000256" key="1">
    <source>
        <dbReference type="SAM" id="Phobius"/>
    </source>
</evidence>
<evidence type="ECO:0000313" key="3">
    <source>
        <dbReference type="Proteomes" id="UP001054837"/>
    </source>
</evidence>